<keyword evidence="5" id="KW-1185">Reference proteome</keyword>
<organism evidence="4 5">
    <name type="scientific">Arthrobacter parietis</name>
    <dbReference type="NCBI Taxonomy" id="271434"/>
    <lineage>
        <taxon>Bacteria</taxon>
        <taxon>Bacillati</taxon>
        <taxon>Actinomycetota</taxon>
        <taxon>Actinomycetes</taxon>
        <taxon>Micrococcales</taxon>
        <taxon>Micrococcaceae</taxon>
        <taxon>Arthrobacter</taxon>
    </lineage>
</organism>
<dbReference type="PANTHER" id="PTHR47814">
    <property type="entry name" value="PEPTIDYL-TRNA HYDROLASE ARFB"/>
    <property type="match status" value="1"/>
</dbReference>
<evidence type="ECO:0000256" key="1">
    <source>
        <dbReference type="ARBA" id="ARBA00010835"/>
    </source>
</evidence>
<protein>
    <submittedName>
        <fullName evidence="4">Alternative ribosome rescue aminoacyl-tRNA hydrolase ArfB</fullName>
    </submittedName>
</protein>
<evidence type="ECO:0000313" key="4">
    <source>
        <dbReference type="EMBL" id="GAA2172093.1"/>
    </source>
</evidence>
<dbReference type="Proteomes" id="UP001500974">
    <property type="component" value="Unassembled WGS sequence"/>
</dbReference>
<dbReference type="PANTHER" id="PTHR47814:SF1">
    <property type="entry name" value="PEPTIDYL-TRNA HYDROLASE ARFB"/>
    <property type="match status" value="1"/>
</dbReference>
<dbReference type="InterPro" id="IPR045853">
    <property type="entry name" value="Pep_chain_release_fac_I_sf"/>
</dbReference>
<dbReference type="Gene3D" id="3.30.160.20">
    <property type="match status" value="1"/>
</dbReference>
<gene>
    <name evidence="4" type="primary">arfB</name>
    <name evidence="4" type="ORF">GCM10009784_01200</name>
</gene>
<proteinExistence type="inferred from homology"/>
<dbReference type="SUPFAM" id="SSF75620">
    <property type="entry name" value="Release factor"/>
    <property type="match status" value="1"/>
</dbReference>
<comment type="caution">
    <text evidence="4">The sequence shown here is derived from an EMBL/GenBank/DDBJ whole genome shotgun (WGS) entry which is preliminary data.</text>
</comment>
<keyword evidence="4" id="KW-0378">Hydrolase</keyword>
<evidence type="ECO:0000313" key="5">
    <source>
        <dbReference type="Proteomes" id="UP001500974"/>
    </source>
</evidence>
<accession>A0ABN3AMM2</accession>
<comment type="similarity">
    <text evidence="1">Belongs to the prokaryotic/mitochondrial release factor family.</text>
</comment>
<dbReference type="GO" id="GO:0016787">
    <property type="term" value="F:hydrolase activity"/>
    <property type="evidence" value="ECO:0007669"/>
    <property type="project" value="UniProtKB-KW"/>
</dbReference>
<dbReference type="EMBL" id="BAAAON010000001">
    <property type="protein sequence ID" value="GAA2172093.1"/>
    <property type="molecule type" value="Genomic_DNA"/>
</dbReference>
<reference evidence="4 5" key="1">
    <citation type="journal article" date="2019" name="Int. J. Syst. Evol. Microbiol.">
        <title>The Global Catalogue of Microorganisms (GCM) 10K type strain sequencing project: providing services to taxonomists for standard genome sequencing and annotation.</title>
        <authorList>
            <consortium name="The Broad Institute Genomics Platform"/>
            <consortium name="The Broad Institute Genome Sequencing Center for Infectious Disease"/>
            <person name="Wu L."/>
            <person name="Ma J."/>
        </authorList>
    </citation>
    <scope>NUCLEOTIDE SEQUENCE [LARGE SCALE GENOMIC DNA]</scope>
    <source>
        <strain evidence="4 5">JCM 14917</strain>
    </source>
</reference>
<sequence>MATVRLQLQPGTVIDRYHAQPGLNSSEYGRLAGVDSLHVLPGPGAPQGFTVPAGELLEQFSHASGPGGQGVNTTDSRVQLSLDLGTTTALTEVQRELALARLAARLSGTVLTISAAEHRSQRRNRTAARKRLAELLREAVAPTTIRRPTRRTQGSQLRRLEDKRGRSEIKQNRRRPRPG</sequence>
<evidence type="ECO:0000259" key="3">
    <source>
        <dbReference type="Pfam" id="PF00472"/>
    </source>
</evidence>
<dbReference type="Pfam" id="PF00472">
    <property type="entry name" value="RF-1"/>
    <property type="match status" value="1"/>
</dbReference>
<evidence type="ECO:0000256" key="2">
    <source>
        <dbReference type="SAM" id="MobiDB-lite"/>
    </source>
</evidence>
<dbReference type="InterPro" id="IPR000352">
    <property type="entry name" value="Pep_chain_release_fac_I"/>
</dbReference>
<feature type="domain" description="Prokaryotic-type class I peptide chain release factors" evidence="3">
    <location>
        <begin position="50"/>
        <end position="173"/>
    </location>
</feature>
<feature type="region of interest" description="Disordered" evidence="2">
    <location>
        <begin position="140"/>
        <end position="179"/>
    </location>
</feature>
<feature type="compositionally biased region" description="Basic and acidic residues" evidence="2">
    <location>
        <begin position="158"/>
        <end position="171"/>
    </location>
</feature>
<name>A0ABN3AMM2_9MICC</name>
<dbReference type="NCBIfam" id="NF006718">
    <property type="entry name" value="PRK09256.1"/>
    <property type="match status" value="1"/>
</dbReference>